<dbReference type="InterPro" id="IPR036388">
    <property type="entry name" value="WH-like_DNA-bd_sf"/>
</dbReference>
<proteinExistence type="predicted"/>
<comment type="caution">
    <text evidence="2">The sequence shown here is derived from an EMBL/GenBank/DDBJ whole genome shotgun (WGS) entry which is preliminary data.</text>
</comment>
<dbReference type="InterPro" id="IPR052526">
    <property type="entry name" value="HTH-type_Bedaq_tolerance"/>
</dbReference>
<dbReference type="PANTHER" id="PTHR39515">
    <property type="entry name" value="CONSERVED PROTEIN"/>
    <property type="match status" value="1"/>
</dbReference>
<organism evidence="2 3">
    <name type="scientific">Acidiferrimicrobium australe</name>
    <dbReference type="NCBI Taxonomy" id="2664430"/>
    <lineage>
        <taxon>Bacteria</taxon>
        <taxon>Bacillati</taxon>
        <taxon>Actinomycetota</taxon>
        <taxon>Acidimicrobiia</taxon>
        <taxon>Acidimicrobiales</taxon>
        <taxon>Acidimicrobiaceae</taxon>
        <taxon>Acidiferrimicrobium</taxon>
    </lineage>
</organism>
<sequence length="119" mass="12622">MSLTAAATMATLERTGPRRITDLAALEGVTQPSMTALVGTLERSGFVERRRAATDQRVVLVSLTPAGAGYLRAVRRSGAEGFARLIDKLPPDDLGAVARAAPALAAMVDRHDRDRELAP</sequence>
<gene>
    <name evidence="2" type="ORF">GHK86_19185</name>
</gene>
<dbReference type="SUPFAM" id="SSF46785">
    <property type="entry name" value="Winged helix' DNA-binding domain"/>
    <property type="match status" value="1"/>
</dbReference>
<dbReference type="Pfam" id="PF01047">
    <property type="entry name" value="MarR"/>
    <property type="match status" value="1"/>
</dbReference>
<keyword evidence="3" id="KW-1185">Reference proteome</keyword>
<name>A0ABW9QYS1_9ACTN</name>
<evidence type="ECO:0000313" key="3">
    <source>
        <dbReference type="Proteomes" id="UP000437736"/>
    </source>
</evidence>
<reference evidence="2 3" key="1">
    <citation type="submission" date="2019-11" db="EMBL/GenBank/DDBJ databases">
        <title>Acidiferrimicrobium australis gen. nov., sp. nov., an acidophilic and obligately heterotrophic, member of the Actinobacteria that catalyses dissimilatory oxido- reduction of iron isolated from metal-rich acidic water in Chile.</title>
        <authorList>
            <person name="Gonzalez D."/>
            <person name="Huber K."/>
            <person name="Hedrich S."/>
            <person name="Rojas-Villalobos C."/>
            <person name="Quatrini R."/>
            <person name="Dinamarca M.A."/>
            <person name="Schwarz A."/>
            <person name="Canales C."/>
            <person name="Nancucheo I."/>
        </authorList>
    </citation>
    <scope>NUCLEOTIDE SEQUENCE [LARGE SCALE GENOMIC DNA]</scope>
    <source>
        <strain evidence="2 3">USS-CCA1</strain>
    </source>
</reference>
<dbReference type="SMART" id="SM00347">
    <property type="entry name" value="HTH_MARR"/>
    <property type="match status" value="1"/>
</dbReference>
<accession>A0ABW9QYS1</accession>
<dbReference type="PANTHER" id="PTHR39515:SF2">
    <property type="entry name" value="HTH-TYPE TRANSCRIPTIONAL REGULATOR RV0880"/>
    <property type="match status" value="1"/>
</dbReference>
<evidence type="ECO:0000259" key="1">
    <source>
        <dbReference type="PROSITE" id="PS50995"/>
    </source>
</evidence>
<dbReference type="PROSITE" id="PS50995">
    <property type="entry name" value="HTH_MARR_2"/>
    <property type="match status" value="1"/>
</dbReference>
<dbReference type="EMBL" id="WJHE01001247">
    <property type="protein sequence ID" value="MST34837.1"/>
    <property type="molecule type" value="Genomic_DNA"/>
</dbReference>
<dbReference type="InterPro" id="IPR036390">
    <property type="entry name" value="WH_DNA-bd_sf"/>
</dbReference>
<dbReference type="InterPro" id="IPR000835">
    <property type="entry name" value="HTH_MarR-typ"/>
</dbReference>
<evidence type="ECO:0000313" key="2">
    <source>
        <dbReference type="EMBL" id="MST34837.1"/>
    </source>
</evidence>
<feature type="domain" description="HTH marR-type" evidence="1">
    <location>
        <begin position="1"/>
        <end position="113"/>
    </location>
</feature>
<dbReference type="Gene3D" id="1.10.10.10">
    <property type="entry name" value="Winged helix-like DNA-binding domain superfamily/Winged helix DNA-binding domain"/>
    <property type="match status" value="1"/>
</dbReference>
<protein>
    <submittedName>
        <fullName evidence="2">MarR family transcriptional regulator</fullName>
    </submittedName>
</protein>
<dbReference type="Proteomes" id="UP000437736">
    <property type="component" value="Unassembled WGS sequence"/>
</dbReference>